<evidence type="ECO:0000259" key="1">
    <source>
        <dbReference type="Pfam" id="PF17667"/>
    </source>
</evidence>
<dbReference type="Pfam" id="PF17667">
    <property type="entry name" value="Pkinase_fungal"/>
    <property type="match status" value="2"/>
</dbReference>
<dbReference type="InParanoid" id="B8LTC9"/>
<dbReference type="STRING" id="441959.B8LTC9"/>
<evidence type="ECO:0000313" key="2">
    <source>
        <dbReference type="EMBL" id="EED23007.1"/>
    </source>
</evidence>
<gene>
    <name evidence="2" type="ORF">TSTA_064730</name>
</gene>
<dbReference type="PANTHER" id="PTHR38248">
    <property type="entry name" value="FUNK1 6"/>
    <property type="match status" value="1"/>
</dbReference>
<dbReference type="PhylomeDB" id="B8LTC9"/>
<dbReference type="HOGENOM" id="CLU_811762_0_0_1"/>
<feature type="domain" description="Fungal-type protein kinase" evidence="1">
    <location>
        <begin position="233"/>
        <end position="277"/>
    </location>
</feature>
<dbReference type="PANTHER" id="PTHR38248:SF2">
    <property type="entry name" value="FUNK1 11"/>
    <property type="match status" value="1"/>
</dbReference>
<dbReference type="OrthoDB" id="4364552at2759"/>
<evidence type="ECO:0000313" key="3">
    <source>
        <dbReference type="Proteomes" id="UP000001745"/>
    </source>
</evidence>
<dbReference type="VEuPathDB" id="FungiDB:TSTA_064730"/>
<accession>B8LTC9</accession>
<reference evidence="3" key="1">
    <citation type="journal article" date="2015" name="Genome Announc.">
        <title>Genome sequence of the AIDS-associated pathogen Penicillium marneffei (ATCC18224) and its near taxonomic relative Talaromyces stipitatus (ATCC10500).</title>
        <authorList>
            <person name="Nierman W.C."/>
            <person name="Fedorova-Abrams N.D."/>
            <person name="Andrianopoulos A."/>
        </authorList>
    </citation>
    <scope>NUCLEOTIDE SEQUENCE [LARGE SCALE GENOMIC DNA]</scope>
    <source>
        <strain evidence="3">ATCC 10500 / CBS 375.48 / QM 6759 / NRRL 1006</strain>
    </source>
</reference>
<name>B8LTC9_TALSN</name>
<dbReference type="EMBL" id="EQ962652">
    <property type="protein sequence ID" value="EED23007.1"/>
    <property type="molecule type" value="Genomic_DNA"/>
</dbReference>
<dbReference type="GeneID" id="8108502"/>
<protein>
    <recommendedName>
        <fullName evidence="1">Fungal-type protein kinase domain-containing protein</fullName>
    </recommendedName>
</protein>
<sequence>MYKIECKHLKLPVTVDSLDKFGYQGLELFVKVIFVHISHLPVAEHLHAYREDVLSVALRRMPDKLLLGAFEPKKAVFLMKAVLGRMSDIEVWTEVLNVVDETTPSSATSQLEQTRWRNTDHSMSLSECHGYFGNVLEEKECPTSKKFPNWYFKSAAKTIARFTTKRRLVLDRNQTDAQSGKGVLTTLDAAAFICPSKQAARKLDERAEARHLFVSLFTDLGTWAAEERLCLDDHPKSWLELGAYATKVQSEQLTRRFVCAFTLSGNWMRVWLFGRLGNKIPGRGTMCWRGYAENNPQLRLVIKDSSQYEDTKDEGELLRKVTEKGVINITRQIIPDKRLIDV</sequence>
<dbReference type="Proteomes" id="UP000001745">
    <property type="component" value="Unassembled WGS sequence"/>
</dbReference>
<dbReference type="InterPro" id="IPR040976">
    <property type="entry name" value="Pkinase_fungal"/>
</dbReference>
<keyword evidence="3" id="KW-1185">Reference proteome</keyword>
<proteinExistence type="predicted"/>
<organism evidence="2 3">
    <name type="scientific">Talaromyces stipitatus (strain ATCC 10500 / CBS 375.48 / QM 6759 / NRRL 1006)</name>
    <name type="common">Penicillium stipitatum</name>
    <dbReference type="NCBI Taxonomy" id="441959"/>
    <lineage>
        <taxon>Eukaryota</taxon>
        <taxon>Fungi</taxon>
        <taxon>Dikarya</taxon>
        <taxon>Ascomycota</taxon>
        <taxon>Pezizomycotina</taxon>
        <taxon>Eurotiomycetes</taxon>
        <taxon>Eurotiomycetidae</taxon>
        <taxon>Eurotiales</taxon>
        <taxon>Trichocomaceae</taxon>
        <taxon>Talaromyces</taxon>
        <taxon>Talaromyces sect. Talaromyces</taxon>
    </lineage>
</organism>
<dbReference type="RefSeq" id="XP_002340394.1">
    <property type="nucleotide sequence ID" value="XM_002340353.1"/>
</dbReference>
<feature type="domain" description="Fungal-type protein kinase" evidence="1">
    <location>
        <begin position="279"/>
        <end position="332"/>
    </location>
</feature>
<dbReference type="AlphaFoldDB" id="B8LTC9"/>